<accession>A0A917IVH3</accession>
<keyword evidence="2" id="KW-1185">Reference proteome</keyword>
<reference evidence="1 2" key="1">
    <citation type="journal article" date="2014" name="Int. J. Syst. Evol. Microbiol.">
        <title>Complete genome sequence of Corynebacterium casei LMG S-19264T (=DSM 44701T), isolated from a smear-ripened cheese.</title>
        <authorList>
            <consortium name="US DOE Joint Genome Institute (JGI-PGF)"/>
            <person name="Walter F."/>
            <person name="Albersmeier A."/>
            <person name="Kalinowski J."/>
            <person name="Ruckert C."/>
        </authorList>
    </citation>
    <scope>NUCLEOTIDE SEQUENCE [LARGE SCALE GENOMIC DNA]</scope>
    <source>
        <strain evidence="1 2">CCM 8669</strain>
    </source>
</reference>
<comment type="caution">
    <text evidence="1">The sequence shown here is derived from an EMBL/GenBank/DDBJ whole genome shotgun (WGS) entry which is preliminary data.</text>
</comment>
<sequence length="72" mass="7580">MRDGPTELKDELSRLLLEGIFSCDALKVGGASPDIRCSVLRMRTSNPESVVDDSLSITVVGASAAKAGMVIE</sequence>
<dbReference type="AlphaFoldDB" id="A0A917IVH3"/>
<organism evidence="1 2">
    <name type="scientific">Rothia aerolata</name>
    <dbReference type="NCBI Taxonomy" id="1812262"/>
    <lineage>
        <taxon>Bacteria</taxon>
        <taxon>Bacillati</taxon>
        <taxon>Actinomycetota</taxon>
        <taxon>Actinomycetes</taxon>
        <taxon>Micrococcales</taxon>
        <taxon>Micrococcaceae</taxon>
        <taxon>Rothia</taxon>
    </lineage>
</organism>
<protein>
    <submittedName>
        <fullName evidence="1">Uncharacterized protein</fullName>
    </submittedName>
</protein>
<evidence type="ECO:0000313" key="2">
    <source>
        <dbReference type="Proteomes" id="UP000600171"/>
    </source>
</evidence>
<evidence type="ECO:0000313" key="1">
    <source>
        <dbReference type="EMBL" id="GGH65766.1"/>
    </source>
</evidence>
<dbReference type="Proteomes" id="UP000600171">
    <property type="component" value="Unassembled WGS sequence"/>
</dbReference>
<dbReference type="EMBL" id="BMDC01000004">
    <property type="protein sequence ID" value="GGH65766.1"/>
    <property type="molecule type" value="Genomic_DNA"/>
</dbReference>
<gene>
    <name evidence="1" type="ORF">GCM10007359_19340</name>
</gene>
<name>A0A917IVH3_9MICC</name>
<proteinExistence type="predicted"/>